<keyword evidence="4" id="KW-0677">Repeat</keyword>
<protein>
    <recommendedName>
        <fullName evidence="7">Gnk2-homologous domain-containing protein</fullName>
    </recommendedName>
</protein>
<evidence type="ECO:0000259" key="7">
    <source>
        <dbReference type="PROSITE" id="PS51473"/>
    </source>
</evidence>
<feature type="domain" description="Gnk2-homologous" evidence="7">
    <location>
        <begin position="126"/>
        <end position="232"/>
    </location>
</feature>
<evidence type="ECO:0000313" key="8">
    <source>
        <dbReference type="EMBL" id="KAL3828949.1"/>
    </source>
</evidence>
<evidence type="ECO:0000256" key="3">
    <source>
        <dbReference type="ARBA" id="ARBA00022729"/>
    </source>
</evidence>
<evidence type="ECO:0000256" key="2">
    <source>
        <dbReference type="ARBA" id="ARBA00022525"/>
    </source>
</evidence>
<feature type="chain" id="PRO_5044777876" description="Gnk2-homologous domain-containing protein" evidence="6">
    <location>
        <begin position="21"/>
        <end position="257"/>
    </location>
</feature>
<gene>
    <name evidence="8" type="ORF">ACJIZ3_017751</name>
</gene>
<dbReference type="CDD" id="cd23509">
    <property type="entry name" value="Gnk2-like"/>
    <property type="match status" value="2"/>
</dbReference>
<reference evidence="8 9" key="1">
    <citation type="submission" date="2024-12" db="EMBL/GenBank/DDBJ databases">
        <title>The unique morphological basis and parallel evolutionary history of personate flowers in Penstemon.</title>
        <authorList>
            <person name="Depatie T.H."/>
            <person name="Wessinger C.A."/>
        </authorList>
    </citation>
    <scope>NUCLEOTIDE SEQUENCE [LARGE SCALE GENOMIC DNA]</scope>
    <source>
        <strain evidence="8">WTNN_2</strain>
        <tissue evidence="8">Leaf</tissue>
    </source>
</reference>
<evidence type="ECO:0000256" key="4">
    <source>
        <dbReference type="ARBA" id="ARBA00022737"/>
    </source>
</evidence>
<dbReference type="Pfam" id="PF01657">
    <property type="entry name" value="Stress-antifung"/>
    <property type="match status" value="2"/>
</dbReference>
<keyword evidence="3 6" id="KW-0732">Signal</keyword>
<dbReference type="GO" id="GO:0005576">
    <property type="term" value="C:extracellular region"/>
    <property type="evidence" value="ECO:0007669"/>
    <property type="project" value="UniProtKB-SubCell"/>
</dbReference>
<dbReference type="InterPro" id="IPR038408">
    <property type="entry name" value="GNK2_sf"/>
</dbReference>
<keyword evidence="9" id="KW-1185">Reference proteome</keyword>
<organism evidence="8 9">
    <name type="scientific">Penstemon smallii</name>
    <dbReference type="NCBI Taxonomy" id="265156"/>
    <lineage>
        <taxon>Eukaryota</taxon>
        <taxon>Viridiplantae</taxon>
        <taxon>Streptophyta</taxon>
        <taxon>Embryophyta</taxon>
        <taxon>Tracheophyta</taxon>
        <taxon>Spermatophyta</taxon>
        <taxon>Magnoliopsida</taxon>
        <taxon>eudicotyledons</taxon>
        <taxon>Gunneridae</taxon>
        <taxon>Pentapetalae</taxon>
        <taxon>asterids</taxon>
        <taxon>lamiids</taxon>
        <taxon>Lamiales</taxon>
        <taxon>Plantaginaceae</taxon>
        <taxon>Cheloneae</taxon>
        <taxon>Penstemon</taxon>
    </lineage>
</organism>
<dbReference type="AlphaFoldDB" id="A0ABD3SWF7"/>
<feature type="signal peptide" evidence="6">
    <location>
        <begin position="1"/>
        <end position="20"/>
    </location>
</feature>
<feature type="domain" description="Gnk2-homologous" evidence="7">
    <location>
        <begin position="19"/>
        <end position="121"/>
    </location>
</feature>
<comment type="similarity">
    <text evidence="5">Belongs to the cysteine-rich repeat secretory protein family.</text>
</comment>
<dbReference type="Proteomes" id="UP001634393">
    <property type="component" value="Unassembled WGS sequence"/>
</dbReference>
<sequence>MSLQVKILFLFFLSIHLSESTDPTYYSCNGNSNTTQKSRNINYLLTELVSNTIQNGFISTSYGTGSDQIYGLAQCRGDVSKNDCSICIKDAAESARKLCPNQVEVKIWYDYCFLRYDTLKFFGQVDTSGLYLYNVQNVTDADVFNKKLGSLIDQIDSEAIKSANEGLGKGKSKISEFLTLYALVQCTRDLSSLSCAQCLAIAIENFSGICNDKKGCRVLYGSCYVRYELYPFYFPLDSNEILDRSFEKYKSVVAFEP</sequence>
<dbReference type="Gene3D" id="3.30.430.20">
    <property type="entry name" value="Gnk2 domain, C-X8-C-X2-C motif"/>
    <property type="match status" value="2"/>
</dbReference>
<accession>A0ABD3SWF7</accession>
<evidence type="ECO:0000256" key="6">
    <source>
        <dbReference type="SAM" id="SignalP"/>
    </source>
</evidence>
<evidence type="ECO:0000256" key="5">
    <source>
        <dbReference type="ARBA" id="ARBA00038515"/>
    </source>
</evidence>
<dbReference type="EMBL" id="JBJXBP010000005">
    <property type="protein sequence ID" value="KAL3828949.1"/>
    <property type="molecule type" value="Genomic_DNA"/>
</dbReference>
<dbReference type="PROSITE" id="PS51473">
    <property type="entry name" value="GNK2"/>
    <property type="match status" value="2"/>
</dbReference>
<keyword evidence="2" id="KW-0964">Secreted</keyword>
<dbReference type="InterPro" id="IPR050581">
    <property type="entry name" value="CRR_secretory_protein"/>
</dbReference>
<comment type="caution">
    <text evidence="8">The sequence shown here is derived from an EMBL/GenBank/DDBJ whole genome shotgun (WGS) entry which is preliminary data.</text>
</comment>
<evidence type="ECO:0000313" key="9">
    <source>
        <dbReference type="Proteomes" id="UP001634393"/>
    </source>
</evidence>
<dbReference type="PANTHER" id="PTHR32411:SF55">
    <property type="entry name" value="CYSTEINE-RICH REPEAT SECRETORY PROTEIN 55"/>
    <property type="match status" value="1"/>
</dbReference>
<name>A0ABD3SWF7_9LAMI</name>
<dbReference type="PANTHER" id="PTHR32411">
    <property type="entry name" value="CYSTEINE-RICH REPEAT SECRETORY PROTEIN 38-RELATED"/>
    <property type="match status" value="1"/>
</dbReference>
<dbReference type="InterPro" id="IPR002902">
    <property type="entry name" value="GNK2"/>
</dbReference>
<evidence type="ECO:0000256" key="1">
    <source>
        <dbReference type="ARBA" id="ARBA00004613"/>
    </source>
</evidence>
<proteinExistence type="inferred from homology"/>
<comment type="subcellular location">
    <subcellularLocation>
        <location evidence="1">Secreted</location>
    </subcellularLocation>
</comment>